<dbReference type="InterPro" id="IPR035919">
    <property type="entry name" value="EAL_sf"/>
</dbReference>
<feature type="compositionally biased region" description="Basic and acidic residues" evidence="1">
    <location>
        <begin position="97"/>
        <end position="107"/>
    </location>
</feature>
<reference evidence="4" key="1">
    <citation type="submission" date="2018-06" db="EMBL/GenBank/DDBJ databases">
        <authorList>
            <person name="Zhirakovskaya E."/>
        </authorList>
    </citation>
    <scope>NUCLEOTIDE SEQUENCE</scope>
</reference>
<dbReference type="PANTHER" id="PTHR33121">
    <property type="entry name" value="CYCLIC DI-GMP PHOSPHODIESTERASE PDEF"/>
    <property type="match status" value="1"/>
</dbReference>
<dbReference type="Pfam" id="PF00563">
    <property type="entry name" value="EAL"/>
    <property type="match status" value="1"/>
</dbReference>
<dbReference type="InterPro" id="IPR001633">
    <property type="entry name" value="EAL_dom"/>
</dbReference>
<dbReference type="PROSITE" id="PS50883">
    <property type="entry name" value="EAL"/>
    <property type="match status" value="1"/>
</dbReference>
<dbReference type="PANTHER" id="PTHR33121:SF79">
    <property type="entry name" value="CYCLIC DI-GMP PHOSPHODIESTERASE PDED-RELATED"/>
    <property type="match status" value="1"/>
</dbReference>
<dbReference type="AlphaFoldDB" id="A0A3B1AUL9"/>
<feature type="region of interest" description="Disordered" evidence="1">
    <location>
        <begin position="89"/>
        <end position="144"/>
    </location>
</feature>
<keyword evidence="2" id="KW-0812">Transmembrane</keyword>
<keyword evidence="2" id="KW-1133">Transmembrane helix</keyword>
<sequence length="419" mass="45986">MGHGFRNIVVIICIGLIASAIGVGLFRYLSVDLIGASLAGLVGFCVLLVIHNNIILQHHFKRVERHFRSAHQFEDNITGRLQLLEATKMTSAEQDGESDHSGDRGQSEEASGQSTAKGLLAELSGGGRERGNQPERPANSNITHDNIIALNSKMERIDTAQHASTKTFKIKPSQLSKALDKGGSELYLQPVVELPSQNIRYFEAFVRLRIGDNILTAKQFLPAAKNAGQIAAIDLLSLGLTFKVVRSLQRQDNAYPVFWNIAPQTLGNKSVFKELLEQLRANQPLNRQLICEISHNAYVKLNRVQSDNLARIRDLGFELSMDKASSRRSGQEKIESIIESGTFAIIKIPAPDLMRIDENDIVNFANHILPVAEKNNVIIIASDIENDAQSVAMIDADVLLAQGDGLMPAKALKKELGSS</sequence>
<dbReference type="InterPro" id="IPR050706">
    <property type="entry name" value="Cyclic-di-GMP_PDE-like"/>
</dbReference>
<dbReference type="EMBL" id="UOFW01000138">
    <property type="protein sequence ID" value="VAX05441.1"/>
    <property type="molecule type" value="Genomic_DNA"/>
</dbReference>
<feature type="domain" description="EAL" evidence="3">
    <location>
        <begin position="168"/>
        <end position="419"/>
    </location>
</feature>
<evidence type="ECO:0000259" key="3">
    <source>
        <dbReference type="PROSITE" id="PS50883"/>
    </source>
</evidence>
<evidence type="ECO:0000256" key="1">
    <source>
        <dbReference type="SAM" id="MobiDB-lite"/>
    </source>
</evidence>
<feature type="transmembrane region" description="Helical" evidence="2">
    <location>
        <begin position="7"/>
        <end position="28"/>
    </location>
</feature>
<protein>
    <recommendedName>
        <fullName evidence="3">EAL domain-containing protein</fullName>
    </recommendedName>
</protein>
<proteinExistence type="predicted"/>
<dbReference type="GO" id="GO:0071111">
    <property type="term" value="F:cyclic-guanylate-specific phosphodiesterase activity"/>
    <property type="evidence" value="ECO:0007669"/>
    <property type="project" value="InterPro"/>
</dbReference>
<feature type="transmembrane region" description="Helical" evidence="2">
    <location>
        <begin position="34"/>
        <end position="56"/>
    </location>
</feature>
<gene>
    <name evidence="4" type="ORF">MNBD_ALPHA03-1238</name>
</gene>
<accession>A0A3B1AUL9</accession>
<keyword evidence="2" id="KW-0472">Membrane</keyword>
<dbReference type="SMART" id="SM00052">
    <property type="entry name" value="EAL"/>
    <property type="match status" value="1"/>
</dbReference>
<evidence type="ECO:0000256" key="2">
    <source>
        <dbReference type="SAM" id="Phobius"/>
    </source>
</evidence>
<name>A0A3B1AUL9_9ZZZZ</name>
<dbReference type="CDD" id="cd01948">
    <property type="entry name" value="EAL"/>
    <property type="match status" value="1"/>
</dbReference>
<organism evidence="4">
    <name type="scientific">hydrothermal vent metagenome</name>
    <dbReference type="NCBI Taxonomy" id="652676"/>
    <lineage>
        <taxon>unclassified sequences</taxon>
        <taxon>metagenomes</taxon>
        <taxon>ecological metagenomes</taxon>
    </lineage>
</organism>
<dbReference type="SUPFAM" id="SSF141868">
    <property type="entry name" value="EAL domain-like"/>
    <property type="match status" value="1"/>
</dbReference>
<dbReference type="Gene3D" id="3.20.20.450">
    <property type="entry name" value="EAL domain"/>
    <property type="match status" value="1"/>
</dbReference>
<evidence type="ECO:0000313" key="4">
    <source>
        <dbReference type="EMBL" id="VAX05441.1"/>
    </source>
</evidence>